<comment type="caution">
    <text evidence="2">The sequence shown here is derived from an EMBL/GenBank/DDBJ whole genome shotgun (WGS) entry which is preliminary data.</text>
</comment>
<organism evidence="2 3">
    <name type="scientific">Aspergillus keveii</name>
    <dbReference type="NCBI Taxonomy" id="714993"/>
    <lineage>
        <taxon>Eukaryota</taxon>
        <taxon>Fungi</taxon>
        <taxon>Dikarya</taxon>
        <taxon>Ascomycota</taxon>
        <taxon>Pezizomycotina</taxon>
        <taxon>Eurotiomycetes</taxon>
        <taxon>Eurotiomycetidae</taxon>
        <taxon>Eurotiales</taxon>
        <taxon>Aspergillaceae</taxon>
        <taxon>Aspergillus</taxon>
        <taxon>Aspergillus subgen. Nidulantes</taxon>
    </lineage>
</organism>
<keyword evidence="3" id="KW-1185">Reference proteome</keyword>
<name>A0ABR4GE91_9EURO</name>
<reference evidence="2 3" key="1">
    <citation type="submission" date="2024-07" db="EMBL/GenBank/DDBJ databases">
        <title>Section-level genome sequencing and comparative genomics of Aspergillus sections Usti and Cavernicolus.</title>
        <authorList>
            <consortium name="Lawrence Berkeley National Laboratory"/>
            <person name="Nybo J.L."/>
            <person name="Vesth T.C."/>
            <person name="Theobald S."/>
            <person name="Frisvad J.C."/>
            <person name="Larsen T.O."/>
            <person name="Kjaerboelling I."/>
            <person name="Rothschild-Mancinelli K."/>
            <person name="Lyhne E.K."/>
            <person name="Kogle M.E."/>
            <person name="Barry K."/>
            <person name="Clum A."/>
            <person name="Na H."/>
            <person name="Ledsgaard L."/>
            <person name="Lin J."/>
            <person name="Lipzen A."/>
            <person name="Kuo A."/>
            <person name="Riley R."/>
            <person name="Mondo S."/>
            <person name="Labutti K."/>
            <person name="Haridas S."/>
            <person name="Pangalinan J."/>
            <person name="Salamov A.A."/>
            <person name="Simmons B.A."/>
            <person name="Magnuson J.K."/>
            <person name="Chen J."/>
            <person name="Drula E."/>
            <person name="Henrissat B."/>
            <person name="Wiebenga A."/>
            <person name="Lubbers R.J."/>
            <person name="Gomes A.C."/>
            <person name="Makela M.R."/>
            <person name="Stajich J."/>
            <person name="Grigoriev I.V."/>
            <person name="Mortensen U.H."/>
            <person name="De Vries R.P."/>
            <person name="Baker S.E."/>
            <person name="Andersen M.R."/>
        </authorList>
    </citation>
    <scope>NUCLEOTIDE SEQUENCE [LARGE SCALE GENOMIC DNA]</scope>
    <source>
        <strain evidence="2 3">CBS 209.92</strain>
    </source>
</reference>
<protein>
    <recommendedName>
        <fullName evidence="4">F-box domain-containing protein</fullName>
    </recommendedName>
</protein>
<gene>
    <name evidence="2" type="ORF">BJX66DRAFT_91511</name>
</gene>
<feature type="compositionally biased region" description="Polar residues" evidence="1">
    <location>
        <begin position="308"/>
        <end position="319"/>
    </location>
</feature>
<dbReference type="Proteomes" id="UP001610563">
    <property type="component" value="Unassembled WGS sequence"/>
</dbReference>
<evidence type="ECO:0008006" key="4">
    <source>
        <dbReference type="Google" id="ProtNLM"/>
    </source>
</evidence>
<evidence type="ECO:0000313" key="2">
    <source>
        <dbReference type="EMBL" id="KAL2797359.1"/>
    </source>
</evidence>
<evidence type="ECO:0000256" key="1">
    <source>
        <dbReference type="SAM" id="MobiDB-lite"/>
    </source>
</evidence>
<proteinExistence type="predicted"/>
<dbReference type="EMBL" id="JBFTWV010000019">
    <property type="protein sequence ID" value="KAL2797359.1"/>
    <property type="molecule type" value="Genomic_DNA"/>
</dbReference>
<sequence length="414" mass="46449">MDPFDTLPAEIILTILAHCNDFTGPDSLLSVSPHVHAVFQARPRVTTLGLIASNPITQRPVVNQLCQQIALLHQPSVHCSSFEEYGRTCEALTSLPKNLDVAELLQIIRIAAHVERLTCVCLRTMHQAFISAVEAHSAGELSGSARAEKARDPFSWVENYRVSSALWHLRHFSCLKMAAERRWNWPAKSLNDLKAYLDWNYINPIHAEQIWTVSAVISDLGLGPSYQTPALPIGHSDSYMPPAPPWLGRDLLDQHTQEPPLAIWHYPTDETLLPFFASFHLPQATSAHFHSSSFSPPPVPAETPVTTQWGQTAESSESRSAPTGLMRIFSLRMARAQKNYGTWAMRPFRRLGITIWDKWRMHQVGLLCVYARGQVPTPDGGFIEAVPQDGPPRVDWVEMHGRWAALIQGFTMDY</sequence>
<accession>A0ABR4GE91</accession>
<feature type="region of interest" description="Disordered" evidence="1">
    <location>
        <begin position="291"/>
        <end position="319"/>
    </location>
</feature>
<evidence type="ECO:0000313" key="3">
    <source>
        <dbReference type="Proteomes" id="UP001610563"/>
    </source>
</evidence>